<reference evidence="2" key="1">
    <citation type="submission" date="2012-03" db="EMBL/GenBank/DDBJ databases">
        <title>Complete sequence of chromosome of Deinococcus peraridilitoris DSM 19664.</title>
        <authorList>
            <person name="Lucas S."/>
            <person name="Copeland A."/>
            <person name="Lapidus A."/>
            <person name="Glavina del Rio T."/>
            <person name="Dalin E."/>
            <person name="Tice H."/>
            <person name="Bruce D."/>
            <person name="Goodwin L."/>
            <person name="Pitluck S."/>
            <person name="Peters L."/>
            <person name="Mikhailova N."/>
            <person name="Lu M."/>
            <person name="Kyrpides N."/>
            <person name="Mavromatis K."/>
            <person name="Ivanova N."/>
            <person name="Brettin T."/>
            <person name="Detter J.C."/>
            <person name="Han C."/>
            <person name="Larimer F."/>
            <person name="Land M."/>
            <person name="Hauser L."/>
            <person name="Markowitz V."/>
            <person name="Cheng J.-F."/>
            <person name="Hugenholtz P."/>
            <person name="Woyke T."/>
            <person name="Wu D."/>
            <person name="Pukall R."/>
            <person name="Steenblock K."/>
            <person name="Brambilla E."/>
            <person name="Klenk H.-P."/>
            <person name="Eisen J.A."/>
        </authorList>
    </citation>
    <scope>NUCLEOTIDE SEQUENCE [LARGE SCALE GENOMIC DNA]</scope>
    <source>
        <strain evidence="2">DSM 19664 / LMG 22246 / CIP 109416 / KR-200</strain>
    </source>
</reference>
<evidence type="ECO:0000313" key="2">
    <source>
        <dbReference type="Proteomes" id="UP000010467"/>
    </source>
</evidence>
<accession>L0A1Y9</accession>
<dbReference type="GO" id="GO:0003677">
    <property type="term" value="F:DNA binding"/>
    <property type="evidence" value="ECO:0007669"/>
    <property type="project" value="InterPro"/>
</dbReference>
<dbReference type="HOGENOM" id="CLU_1657955_0_0_0"/>
<dbReference type="AlphaFoldDB" id="L0A1Y9"/>
<sequence>MTPKTRIAAHPLHRTYAPTLVTAVRQRLWELGIPAHTASQSLLSNHGSYLSVLATTVDRGRSTTVGTALRLMRSVGLMIVADDGHAIRTPIEFCVRLRAHMRGAGRTPQDLANRLCADPRTIRKLLADPTNSNLERALDAMIALGVQLDIVKDDAWPGL</sequence>
<dbReference type="InterPro" id="IPR010982">
    <property type="entry name" value="Lambda_DNA-bd_dom_sf"/>
</dbReference>
<dbReference type="KEGG" id="dpd:Deipe_1637"/>
<keyword evidence="2" id="KW-1185">Reference proteome</keyword>
<dbReference type="SUPFAM" id="SSF47413">
    <property type="entry name" value="lambda repressor-like DNA-binding domains"/>
    <property type="match status" value="1"/>
</dbReference>
<protein>
    <submittedName>
        <fullName evidence="1">Uncharacterized protein</fullName>
    </submittedName>
</protein>
<dbReference type="EMBL" id="CP003382">
    <property type="protein sequence ID" value="AFZ67172.1"/>
    <property type="molecule type" value="Genomic_DNA"/>
</dbReference>
<evidence type="ECO:0000313" key="1">
    <source>
        <dbReference type="EMBL" id="AFZ67172.1"/>
    </source>
</evidence>
<name>L0A1Y9_DEIPD</name>
<organism evidence="1 2">
    <name type="scientific">Deinococcus peraridilitoris (strain DSM 19664 / LMG 22246 / CIP 109416 / KR-200)</name>
    <dbReference type="NCBI Taxonomy" id="937777"/>
    <lineage>
        <taxon>Bacteria</taxon>
        <taxon>Thermotogati</taxon>
        <taxon>Deinococcota</taxon>
        <taxon>Deinococci</taxon>
        <taxon>Deinococcales</taxon>
        <taxon>Deinococcaceae</taxon>
        <taxon>Deinococcus</taxon>
    </lineage>
</organism>
<dbReference type="PATRIC" id="fig|937777.3.peg.1637"/>
<proteinExistence type="predicted"/>
<dbReference type="Proteomes" id="UP000010467">
    <property type="component" value="Chromosome"/>
</dbReference>
<dbReference type="RefSeq" id="WP_015235480.1">
    <property type="nucleotide sequence ID" value="NC_019793.1"/>
</dbReference>
<gene>
    <name evidence="1" type="ordered locus">Deipe_1637</name>
</gene>